<protein>
    <recommendedName>
        <fullName evidence="3">Beta-glucosidase/6-phospho-beta-glucosidase/beta-galactosidase</fullName>
    </recommendedName>
</protein>
<evidence type="ECO:0008006" key="3">
    <source>
        <dbReference type="Google" id="ProtNLM"/>
    </source>
</evidence>
<dbReference type="SUPFAM" id="SSF51445">
    <property type="entry name" value="(Trans)glycosidases"/>
    <property type="match status" value="1"/>
</dbReference>
<dbReference type="Proteomes" id="UP000295719">
    <property type="component" value="Unassembled WGS sequence"/>
</dbReference>
<dbReference type="InterPro" id="IPR017853">
    <property type="entry name" value="GH"/>
</dbReference>
<evidence type="ECO:0000313" key="1">
    <source>
        <dbReference type="EMBL" id="TCV98224.1"/>
    </source>
</evidence>
<gene>
    <name evidence="1" type="ORF">EDC52_103315</name>
</gene>
<dbReference type="AlphaFoldDB" id="A0A4R3Z2W0"/>
<keyword evidence="2" id="KW-1185">Reference proteome</keyword>
<reference evidence="1 2" key="1">
    <citation type="submission" date="2019-03" db="EMBL/GenBank/DDBJ databases">
        <title>Genomic Encyclopedia of Type Strains, Phase IV (KMG-IV): sequencing the most valuable type-strain genomes for metagenomic binning, comparative biology and taxonomic classification.</title>
        <authorList>
            <person name="Goeker M."/>
        </authorList>
    </citation>
    <scope>NUCLEOTIDE SEQUENCE [LARGE SCALE GENOMIC DNA]</scope>
    <source>
        <strain evidence="1 2">DSM 19580</strain>
    </source>
</reference>
<name>A0A4R3Z2W0_9GAMM</name>
<proteinExistence type="predicted"/>
<sequence>MQDQINHQFSAMHYPELFSSFFQGGFACSTEIRGDGRRLDLINSSGHEMLAAKDYQLLAEHSITTVRDGLRWHLIEAVPGRYDWSSFLPMLHAAQLSKTQVIWDLCHFGWPEHYDIWQPEFVDNFARFAAAVATKVKEEGIACPFYTPINAISFWSWAGGDMAHIQPMASQKSKRLKFQLVKASIAAIEAIRAVDPGARFVQPEPIVHINAPQGKPEREEEAELLRLAQFEVWDMLIGQLHPELGGNPSYLDIIGVNYRPGNQWFHQGDPIDMSDSHYRPLNTMLKEVYLRYRRPLLIAETGAEHDFRVPWLRYVFEQTVLAMQADVTVEGICLYPVADFRSWSGDKHLPFGLMGLPDVNGCRSLFEPLLLEIRSQQIRLKGLLQDVPPHQQALPA</sequence>
<evidence type="ECO:0000313" key="2">
    <source>
        <dbReference type="Proteomes" id="UP000295719"/>
    </source>
</evidence>
<organism evidence="1 2">
    <name type="scientific">Biostraticola tofi</name>
    <dbReference type="NCBI Taxonomy" id="466109"/>
    <lineage>
        <taxon>Bacteria</taxon>
        <taxon>Pseudomonadati</taxon>
        <taxon>Pseudomonadota</taxon>
        <taxon>Gammaproteobacteria</taxon>
        <taxon>Enterobacterales</taxon>
        <taxon>Bruguierivoracaceae</taxon>
        <taxon>Biostraticola</taxon>
    </lineage>
</organism>
<dbReference type="RefSeq" id="WP_230467983.1">
    <property type="nucleotide sequence ID" value="NZ_SMCR01000003.1"/>
</dbReference>
<dbReference type="EMBL" id="SMCR01000003">
    <property type="protein sequence ID" value="TCV98224.1"/>
    <property type="molecule type" value="Genomic_DNA"/>
</dbReference>
<dbReference type="Gene3D" id="3.20.20.80">
    <property type="entry name" value="Glycosidases"/>
    <property type="match status" value="1"/>
</dbReference>
<comment type="caution">
    <text evidence="1">The sequence shown here is derived from an EMBL/GenBank/DDBJ whole genome shotgun (WGS) entry which is preliminary data.</text>
</comment>
<accession>A0A4R3Z2W0</accession>